<dbReference type="NCBIfam" id="NF038404">
    <property type="entry name" value="perm_prefix_2"/>
    <property type="match status" value="1"/>
</dbReference>
<feature type="transmembrane region" description="Helical" evidence="6">
    <location>
        <begin position="86"/>
        <end position="109"/>
    </location>
</feature>
<feature type="domain" description="ABC3 transporter permease C-terminal" evidence="7">
    <location>
        <begin position="369"/>
        <end position="474"/>
    </location>
</feature>
<keyword evidence="2" id="KW-1003">Cell membrane</keyword>
<dbReference type="EMBL" id="CP136051">
    <property type="protein sequence ID" value="WOK07067.1"/>
    <property type="molecule type" value="Genomic_DNA"/>
</dbReference>
<keyword evidence="4 6" id="KW-1133">Transmembrane helix</keyword>
<dbReference type="RefSeq" id="WP_317489756.1">
    <property type="nucleotide sequence ID" value="NZ_CP136051.1"/>
</dbReference>
<evidence type="ECO:0000259" key="8">
    <source>
        <dbReference type="Pfam" id="PF12704"/>
    </source>
</evidence>
<name>A0ABZ0IPU4_9BACT</name>
<evidence type="ECO:0000313" key="10">
    <source>
        <dbReference type="Proteomes" id="UP001302349"/>
    </source>
</evidence>
<feature type="transmembrane region" description="Helical" evidence="6">
    <location>
        <begin position="417"/>
        <end position="438"/>
    </location>
</feature>
<dbReference type="InterPro" id="IPR047699">
    <property type="entry name" value="Permease_put_prefix"/>
</dbReference>
<gene>
    <name evidence="9" type="ORF">RT717_00340</name>
</gene>
<proteinExistence type="predicted"/>
<organism evidence="9 10">
    <name type="scientific">Imperialibacter roseus</name>
    <dbReference type="NCBI Taxonomy" id="1324217"/>
    <lineage>
        <taxon>Bacteria</taxon>
        <taxon>Pseudomonadati</taxon>
        <taxon>Bacteroidota</taxon>
        <taxon>Cytophagia</taxon>
        <taxon>Cytophagales</taxon>
        <taxon>Flammeovirgaceae</taxon>
        <taxon>Imperialibacter</taxon>
    </lineage>
</organism>
<comment type="subcellular location">
    <subcellularLocation>
        <location evidence="1">Cell membrane</location>
        <topology evidence="1">Multi-pass membrane protein</topology>
    </subcellularLocation>
</comment>
<feature type="transmembrane region" description="Helical" evidence="6">
    <location>
        <begin position="756"/>
        <end position="781"/>
    </location>
</feature>
<feature type="domain" description="ABC3 transporter permease C-terminal" evidence="7">
    <location>
        <begin position="759"/>
        <end position="872"/>
    </location>
</feature>
<protein>
    <submittedName>
        <fullName evidence="9">FtsX-like permease family protein</fullName>
    </submittedName>
</protein>
<evidence type="ECO:0000256" key="5">
    <source>
        <dbReference type="ARBA" id="ARBA00023136"/>
    </source>
</evidence>
<dbReference type="PANTHER" id="PTHR30572">
    <property type="entry name" value="MEMBRANE COMPONENT OF TRANSPORTER-RELATED"/>
    <property type="match status" value="1"/>
</dbReference>
<evidence type="ECO:0000256" key="4">
    <source>
        <dbReference type="ARBA" id="ARBA00022989"/>
    </source>
</evidence>
<accession>A0ABZ0IPU4</accession>
<feature type="transmembrane region" description="Helical" evidence="6">
    <location>
        <begin position="362"/>
        <end position="384"/>
    </location>
</feature>
<feature type="transmembrane region" description="Helical" evidence="6">
    <location>
        <begin position="833"/>
        <end position="860"/>
    </location>
</feature>
<dbReference type="InterPro" id="IPR003838">
    <property type="entry name" value="ABC3_permease_C"/>
</dbReference>
<dbReference type="Proteomes" id="UP001302349">
    <property type="component" value="Chromosome"/>
</dbReference>
<keyword evidence="3 6" id="KW-0812">Transmembrane</keyword>
<evidence type="ECO:0000256" key="3">
    <source>
        <dbReference type="ARBA" id="ARBA00022692"/>
    </source>
</evidence>
<evidence type="ECO:0000256" key="6">
    <source>
        <dbReference type="SAM" id="Phobius"/>
    </source>
</evidence>
<evidence type="ECO:0000256" key="2">
    <source>
        <dbReference type="ARBA" id="ARBA00022475"/>
    </source>
</evidence>
<dbReference type="InterPro" id="IPR025857">
    <property type="entry name" value="MacB_PCD"/>
</dbReference>
<evidence type="ECO:0000256" key="1">
    <source>
        <dbReference type="ARBA" id="ARBA00004651"/>
    </source>
</evidence>
<dbReference type="Pfam" id="PF02687">
    <property type="entry name" value="FtsX"/>
    <property type="match status" value="2"/>
</dbReference>
<sequence length="879" mass="98765">MLLRFLRWFCPPSLFEGVEGDLLEQFEADTEVFGERRARWLLRWNVLRFFRPGIILRNSFSKGLINTIMLRSYFKIAVRNIMKRKLYASINALGLSLGIASCILIYLFIQDERSFDQFHANKDLIYRMQGEMYDQNAPELYYKHCYMSLALAQTLKDEVPEVQYATHFVQRTDFFRHEETIFKSKFAYVGKDFFDMFSFDLIEGGTGNLFGSKEELVLTASAVTKYFGSKDPIGKVMQIGANGDKLFKVAAIIQDPPANSSLDFEMLLPVESMNGFNEHNLTHWLNQGFPTFIQLYPEASAAEMAPKLQPIVEKYMSSEMTEWGQHLNAPEGTEIYKLSFGKLTDMHFQKEIGWDKVSDPQYSYVLGGIALLILVIACINYISLAMTSSASRRKEVGVRKVTGAHKRQLVAQFTFESVFLTFLAMLFGLGLVFLFLPVFNELTSKAISVSAADWLPLIGFSLATTLLIGLLAGSYPAFFLSGLLPTVALKNGVASGAKTYLLRPLVVLQFVLSSFLMISSVVMYRQMDFITSKDLGFNQEQVVVIPTHGSWNDNESNKILERFRQAASRRPEVLSVAGSGNPVAFGEDYMVFGGYKVDGVPRTAFGFLVDEHFVPTMELQIVQGRNFDAAMMSDAEESIIVNEALVKELGWTDPLNERMNFHASQPNAPGARVIGVVKDFNFLSLKDEIKPMFLYEGRDLNMGYIVTRLAPGDIKATLAHLEDDFAEAAPGKPFEYTFLDEKIERQYAQYKRWMDIMLIATCLAVVIAGLGLFGLAGINAVNKTKEIGIRKVLGARVAQVFMLLNRQYIGFALIAFILAAPLSWYAMNQWLSGFAYAIEINWLVFAISMALGVLIALTAVSYHALKASALNPADSLRYE</sequence>
<feature type="domain" description="MacB-like periplasmic core" evidence="8">
    <location>
        <begin position="90"/>
        <end position="309"/>
    </location>
</feature>
<feature type="transmembrane region" description="Helical" evidence="6">
    <location>
        <begin position="458"/>
        <end position="484"/>
    </location>
</feature>
<feature type="transmembrane region" description="Helical" evidence="6">
    <location>
        <begin position="505"/>
        <end position="524"/>
    </location>
</feature>
<feature type="transmembrane region" description="Helical" evidence="6">
    <location>
        <begin position="808"/>
        <end position="827"/>
    </location>
</feature>
<evidence type="ECO:0000259" key="7">
    <source>
        <dbReference type="Pfam" id="PF02687"/>
    </source>
</evidence>
<reference evidence="9 10" key="1">
    <citation type="journal article" date="2023" name="Microbiol. Resour. Announc.">
        <title>Complete Genome Sequence of Imperialibacter roseus strain P4T.</title>
        <authorList>
            <person name="Tizabi D.R."/>
            <person name="Bachvaroff T."/>
            <person name="Hill R.T."/>
        </authorList>
    </citation>
    <scope>NUCLEOTIDE SEQUENCE [LARGE SCALE GENOMIC DNA]</scope>
    <source>
        <strain evidence="9 10">P4T</strain>
    </source>
</reference>
<dbReference type="InterPro" id="IPR050250">
    <property type="entry name" value="Macrolide_Exporter_MacB"/>
</dbReference>
<keyword evidence="5 6" id="KW-0472">Membrane</keyword>
<dbReference type="Pfam" id="PF12704">
    <property type="entry name" value="MacB_PCD"/>
    <property type="match status" value="1"/>
</dbReference>
<dbReference type="PANTHER" id="PTHR30572:SF18">
    <property type="entry name" value="ABC-TYPE MACROLIDE FAMILY EXPORT SYSTEM PERMEASE COMPONENT 2"/>
    <property type="match status" value="1"/>
</dbReference>
<keyword evidence="10" id="KW-1185">Reference proteome</keyword>
<evidence type="ECO:0000313" key="9">
    <source>
        <dbReference type="EMBL" id="WOK07067.1"/>
    </source>
</evidence>